<gene>
    <name evidence="3" type="ORF">FD06_GL001410</name>
</gene>
<dbReference type="Pfam" id="PF06570">
    <property type="entry name" value="DUF1129"/>
    <property type="match status" value="1"/>
</dbReference>
<dbReference type="InterPro" id="IPR009214">
    <property type="entry name" value="DUF1129"/>
</dbReference>
<dbReference type="OrthoDB" id="2143285at2"/>
<feature type="region of interest" description="Disordered" evidence="1">
    <location>
        <begin position="1"/>
        <end position="21"/>
    </location>
</feature>
<dbReference type="AlphaFoldDB" id="A0A0R2AR58"/>
<sequence>MAEKRNAHVKQNRTNVHKQERSEFDNLGLTKKNADYMFRFNRELTTTKLAAEKKAELVRQMIKELIDSQKHGVTARNLYGTVGQKINAVLNPPKKPVNFKDNFWPNAIYNSLAFYIIFNLLYGVLLFINRSQATYNQAMGIVSITFVAIVVGIGMPLIYNMMDMNVKHKYNGWMRALFIILIFLAWIVMFTVSSLIPKAINPVVSPYVNFTLAIVSIAAAIYTYRKYDITVNFLAPRAVKK</sequence>
<keyword evidence="2" id="KW-0812">Transmembrane</keyword>
<comment type="caution">
    <text evidence="3">The sequence shown here is derived from an EMBL/GenBank/DDBJ whole genome shotgun (WGS) entry which is preliminary data.</text>
</comment>
<evidence type="ECO:0000313" key="3">
    <source>
        <dbReference type="EMBL" id="KRM68196.1"/>
    </source>
</evidence>
<keyword evidence="2" id="KW-0472">Membrane</keyword>
<accession>A0A0R2AR58</accession>
<evidence type="ECO:0008006" key="5">
    <source>
        <dbReference type="Google" id="ProtNLM"/>
    </source>
</evidence>
<dbReference type="PATRIC" id="fig|1423781.4.peg.1458"/>
<feature type="transmembrane region" description="Helical" evidence="2">
    <location>
        <begin position="207"/>
        <end position="224"/>
    </location>
</feature>
<evidence type="ECO:0000256" key="1">
    <source>
        <dbReference type="SAM" id="MobiDB-lite"/>
    </source>
</evidence>
<dbReference type="RefSeq" id="WP_056966299.1">
    <property type="nucleotide sequence ID" value="NZ_AYYQ01000030.1"/>
</dbReference>
<evidence type="ECO:0000256" key="2">
    <source>
        <dbReference type="SAM" id="Phobius"/>
    </source>
</evidence>
<feature type="transmembrane region" description="Helical" evidence="2">
    <location>
        <begin position="173"/>
        <end position="195"/>
    </location>
</feature>
<dbReference type="PIRSF" id="PIRSF033111">
    <property type="entry name" value="UCP033111"/>
    <property type="match status" value="1"/>
</dbReference>
<feature type="transmembrane region" description="Helical" evidence="2">
    <location>
        <begin position="107"/>
        <end position="128"/>
    </location>
</feature>
<feature type="transmembrane region" description="Helical" evidence="2">
    <location>
        <begin position="140"/>
        <end position="161"/>
    </location>
</feature>
<keyword evidence="4" id="KW-1185">Reference proteome</keyword>
<dbReference type="STRING" id="1423781.FD06_GL001410"/>
<protein>
    <recommendedName>
        <fullName evidence="5">Integral membrane protein</fullName>
    </recommendedName>
</protein>
<dbReference type="Proteomes" id="UP000052012">
    <property type="component" value="Unassembled WGS sequence"/>
</dbReference>
<evidence type="ECO:0000313" key="4">
    <source>
        <dbReference type="Proteomes" id="UP000052012"/>
    </source>
</evidence>
<reference evidence="3 4" key="1">
    <citation type="journal article" date="2015" name="Genome Announc.">
        <title>Expanding the biotechnology potential of lactobacilli through comparative genomics of 213 strains and associated genera.</title>
        <authorList>
            <person name="Sun Z."/>
            <person name="Harris H.M."/>
            <person name="McCann A."/>
            <person name="Guo C."/>
            <person name="Argimon S."/>
            <person name="Zhang W."/>
            <person name="Yang X."/>
            <person name="Jeffery I.B."/>
            <person name="Cooney J.C."/>
            <person name="Kagawa T.F."/>
            <person name="Liu W."/>
            <person name="Song Y."/>
            <person name="Salvetti E."/>
            <person name="Wrobel A."/>
            <person name="Rasinkangas P."/>
            <person name="Parkhill J."/>
            <person name="Rea M.C."/>
            <person name="O'Sullivan O."/>
            <person name="Ritari J."/>
            <person name="Douillard F.P."/>
            <person name="Paul Ross R."/>
            <person name="Yang R."/>
            <person name="Briner A.E."/>
            <person name="Felis G.E."/>
            <person name="de Vos W.M."/>
            <person name="Barrangou R."/>
            <person name="Klaenhammer T.R."/>
            <person name="Caufield P.W."/>
            <person name="Cui Y."/>
            <person name="Zhang H."/>
            <person name="O'Toole P.W."/>
        </authorList>
    </citation>
    <scope>NUCLEOTIDE SEQUENCE [LARGE SCALE GENOMIC DNA]</scope>
    <source>
        <strain evidence="3 4">DSM 23829</strain>
    </source>
</reference>
<keyword evidence="2" id="KW-1133">Transmembrane helix</keyword>
<proteinExistence type="predicted"/>
<name>A0A0R2AR58_9LACO</name>
<organism evidence="3 4">
    <name type="scientific">Apilactobacillus ozensis DSM 23829 = JCM 17196</name>
    <dbReference type="NCBI Taxonomy" id="1423781"/>
    <lineage>
        <taxon>Bacteria</taxon>
        <taxon>Bacillati</taxon>
        <taxon>Bacillota</taxon>
        <taxon>Bacilli</taxon>
        <taxon>Lactobacillales</taxon>
        <taxon>Lactobacillaceae</taxon>
        <taxon>Apilactobacillus</taxon>
    </lineage>
</organism>
<dbReference type="EMBL" id="AYYQ01000030">
    <property type="protein sequence ID" value="KRM68196.1"/>
    <property type="molecule type" value="Genomic_DNA"/>
</dbReference>